<keyword evidence="2" id="KW-1185">Reference proteome</keyword>
<sequence>MLRNLGGAVDHEPRMYDTKNVKATIASVMSLQIISDRSTALVYASGTETIISQGTSKNAELVPRQNNEQRKEPGTLQCNAMPCFRGYILERTLLHAALLSPPKWFVSAAPRPSAALARAVPRVLHRQQPVLRAAAHGGHRPQLRGRRHAG</sequence>
<name>A0ABR1PS57_9PEZI</name>
<evidence type="ECO:0000313" key="1">
    <source>
        <dbReference type="EMBL" id="KAK7937276.1"/>
    </source>
</evidence>
<dbReference type="GeneID" id="92083428"/>
<reference evidence="1 2" key="1">
    <citation type="submission" date="2023-01" db="EMBL/GenBank/DDBJ databases">
        <title>Analysis of 21 Apiospora genomes using comparative genomics revels a genus with tremendous synthesis potential of carbohydrate active enzymes and secondary metabolites.</title>
        <authorList>
            <person name="Sorensen T."/>
        </authorList>
    </citation>
    <scope>NUCLEOTIDE SEQUENCE [LARGE SCALE GENOMIC DNA]</scope>
    <source>
        <strain evidence="1 2">CBS 24483</strain>
    </source>
</reference>
<dbReference type="EMBL" id="JAQQWE010000010">
    <property type="protein sequence ID" value="KAK7937276.1"/>
    <property type="molecule type" value="Genomic_DNA"/>
</dbReference>
<dbReference type="RefSeq" id="XP_066692604.1">
    <property type="nucleotide sequence ID" value="XM_066850366.1"/>
</dbReference>
<gene>
    <name evidence="1" type="ORF">PG986_014144</name>
</gene>
<comment type="caution">
    <text evidence="1">The sequence shown here is derived from an EMBL/GenBank/DDBJ whole genome shotgun (WGS) entry which is preliminary data.</text>
</comment>
<protein>
    <submittedName>
        <fullName evidence="1">Uncharacterized protein</fullName>
    </submittedName>
</protein>
<accession>A0ABR1PS57</accession>
<organism evidence="1 2">
    <name type="scientific">Apiospora aurea</name>
    <dbReference type="NCBI Taxonomy" id="335848"/>
    <lineage>
        <taxon>Eukaryota</taxon>
        <taxon>Fungi</taxon>
        <taxon>Dikarya</taxon>
        <taxon>Ascomycota</taxon>
        <taxon>Pezizomycotina</taxon>
        <taxon>Sordariomycetes</taxon>
        <taxon>Xylariomycetidae</taxon>
        <taxon>Amphisphaeriales</taxon>
        <taxon>Apiosporaceae</taxon>
        <taxon>Apiospora</taxon>
    </lineage>
</organism>
<dbReference type="Proteomes" id="UP001391051">
    <property type="component" value="Unassembled WGS sequence"/>
</dbReference>
<evidence type="ECO:0000313" key="2">
    <source>
        <dbReference type="Proteomes" id="UP001391051"/>
    </source>
</evidence>
<proteinExistence type="predicted"/>